<evidence type="ECO:0000256" key="1">
    <source>
        <dbReference type="ARBA" id="ARBA00022614"/>
    </source>
</evidence>
<evidence type="ECO:0000256" key="2">
    <source>
        <dbReference type="ARBA" id="ARBA00022737"/>
    </source>
</evidence>
<dbReference type="InterPro" id="IPR050216">
    <property type="entry name" value="LRR_domain-containing"/>
</dbReference>
<dbReference type="SMART" id="SM00369">
    <property type="entry name" value="LRR_TYP"/>
    <property type="match status" value="7"/>
</dbReference>
<accession>A0A8S2W0A8</accession>
<dbReference type="Pfam" id="PF00560">
    <property type="entry name" value="LRR_1"/>
    <property type="match status" value="1"/>
</dbReference>
<dbReference type="PROSITE" id="PS51450">
    <property type="entry name" value="LRR"/>
    <property type="match status" value="2"/>
</dbReference>
<gene>
    <name evidence="4" type="ORF">TMI583_LOCUS44659</name>
</gene>
<dbReference type="Proteomes" id="UP000682733">
    <property type="component" value="Unassembled WGS sequence"/>
</dbReference>
<dbReference type="SMART" id="SM00365">
    <property type="entry name" value="LRR_SD22"/>
    <property type="match status" value="4"/>
</dbReference>
<dbReference type="Pfam" id="PF13855">
    <property type="entry name" value="LRR_8"/>
    <property type="match status" value="1"/>
</dbReference>
<reference evidence="4" key="1">
    <citation type="submission" date="2021-02" db="EMBL/GenBank/DDBJ databases">
        <authorList>
            <person name="Nowell W R."/>
        </authorList>
    </citation>
    <scope>NUCLEOTIDE SEQUENCE</scope>
</reference>
<feature type="non-terminal residue" evidence="4">
    <location>
        <position position="1"/>
    </location>
</feature>
<evidence type="ECO:0000259" key="3">
    <source>
        <dbReference type="Pfam" id="PF23598"/>
    </source>
</evidence>
<dbReference type="AlphaFoldDB" id="A0A8S2W0A8"/>
<dbReference type="InterPro" id="IPR003591">
    <property type="entry name" value="Leu-rich_rpt_typical-subtyp"/>
</dbReference>
<keyword evidence="1" id="KW-0433">Leucine-rich repeat</keyword>
<organism evidence="4 5">
    <name type="scientific">Didymodactylos carnosus</name>
    <dbReference type="NCBI Taxonomy" id="1234261"/>
    <lineage>
        <taxon>Eukaryota</taxon>
        <taxon>Metazoa</taxon>
        <taxon>Spiralia</taxon>
        <taxon>Gnathifera</taxon>
        <taxon>Rotifera</taxon>
        <taxon>Eurotatoria</taxon>
        <taxon>Bdelloidea</taxon>
        <taxon>Philodinida</taxon>
        <taxon>Philodinidae</taxon>
        <taxon>Didymodactylos</taxon>
    </lineage>
</organism>
<dbReference type="InterPro" id="IPR001611">
    <property type="entry name" value="Leu-rich_rpt"/>
</dbReference>
<dbReference type="InterPro" id="IPR055414">
    <property type="entry name" value="LRR_R13L4/SHOC2-like"/>
</dbReference>
<dbReference type="EMBL" id="CAJOBA010077614">
    <property type="protein sequence ID" value="CAF4425515.1"/>
    <property type="molecule type" value="Genomic_DNA"/>
</dbReference>
<name>A0A8S2W0A8_9BILA</name>
<dbReference type="SUPFAM" id="SSF52058">
    <property type="entry name" value="L domain-like"/>
    <property type="match status" value="1"/>
</dbReference>
<dbReference type="PANTHER" id="PTHR48051:SF54">
    <property type="entry name" value="LEUCINE-RICH REPEAT-CONTAINING PROTEIN"/>
    <property type="match status" value="1"/>
</dbReference>
<dbReference type="PANTHER" id="PTHR48051">
    <property type="match status" value="1"/>
</dbReference>
<comment type="caution">
    <text evidence="4">The sequence shown here is derived from an EMBL/GenBank/DDBJ whole genome shotgun (WGS) entry which is preliminary data.</text>
</comment>
<feature type="domain" description="Disease resistance R13L4/SHOC-2-like LRR" evidence="3">
    <location>
        <begin position="65"/>
        <end position="158"/>
    </location>
</feature>
<dbReference type="Pfam" id="PF23598">
    <property type="entry name" value="LRR_14"/>
    <property type="match status" value="1"/>
</dbReference>
<evidence type="ECO:0000313" key="5">
    <source>
        <dbReference type="Proteomes" id="UP000682733"/>
    </source>
</evidence>
<dbReference type="InterPro" id="IPR032675">
    <property type="entry name" value="LRR_dom_sf"/>
</dbReference>
<dbReference type="GO" id="GO:0005737">
    <property type="term" value="C:cytoplasm"/>
    <property type="evidence" value="ECO:0007669"/>
    <property type="project" value="TreeGrafter"/>
</dbReference>
<sequence length="340" mass="39270">SKTHATMNFKNEIISFYIVHEKQFSSNIYCLTSLEKLTINFVDTIISSQIKNLNKLIEFEIGYNQVLSSIPNEIGELRLLKILKIHSCPLLRTLPNHMKHLTNLISLTIEYSSLTKIPTFIHNLNLLETLYLYNNKITILSDTISGLTRLKHLDLNFNPLSSFSPNIRHLPQLQGLELRGCNLKTVPNFITQLYSLTTLDLSGNLLSSLPLSFIHLQKLHWLHLGSNKFQQIPRELLLLYKLEHLFIPYNFITTLSGIGIIKTLKSLDLTSNYLCTLPVEIENLSILNELSLSDNYLSSLPYELLTNMQYINDLYLYNNRFSNEEQTKIKYLMNNTSVYI</sequence>
<keyword evidence="2" id="KW-0677">Repeat</keyword>
<dbReference type="Gene3D" id="3.80.10.10">
    <property type="entry name" value="Ribonuclease Inhibitor"/>
    <property type="match status" value="1"/>
</dbReference>
<evidence type="ECO:0000313" key="4">
    <source>
        <dbReference type="EMBL" id="CAF4425515.1"/>
    </source>
</evidence>
<protein>
    <recommendedName>
        <fullName evidence="3">Disease resistance R13L4/SHOC-2-like LRR domain-containing protein</fullName>
    </recommendedName>
</protein>
<proteinExistence type="predicted"/>